<feature type="transmembrane region" description="Helical" evidence="1">
    <location>
        <begin position="68"/>
        <end position="86"/>
    </location>
</feature>
<accession>A0A7K1RN42</accession>
<sequence>MIGVFEFFWPRLSRPTTLQLEDKASKQTHDLQLIKDAKWDTHTEIARECARALHEQETERKRSSESKASIYLAVIAAIFPVLVSLPKDLYGDELPDMSAGWQTVLLGLFILGVVYLVRSGIWAFRTLAVSTHNRIDATDIVHLWGEPDANSALIRDLLVTTRMNRDGVNAKVAFIKMAHAFLLRTFIAFAILLLVAVLRQPITNLVDVAVPMVRAAVCGS</sequence>
<organism evidence="2 3">
    <name type="scientific">Agrobacterium vitis</name>
    <name type="common">Rhizobium vitis</name>
    <dbReference type="NCBI Taxonomy" id="373"/>
    <lineage>
        <taxon>Bacteria</taxon>
        <taxon>Pseudomonadati</taxon>
        <taxon>Pseudomonadota</taxon>
        <taxon>Alphaproteobacteria</taxon>
        <taxon>Hyphomicrobiales</taxon>
        <taxon>Rhizobiaceae</taxon>
        <taxon>Rhizobium/Agrobacterium group</taxon>
        <taxon>Agrobacterium</taxon>
    </lineage>
</organism>
<evidence type="ECO:0000313" key="3">
    <source>
        <dbReference type="Proteomes" id="UP000440716"/>
    </source>
</evidence>
<feature type="transmembrane region" description="Helical" evidence="1">
    <location>
        <begin position="181"/>
        <end position="202"/>
    </location>
</feature>
<keyword evidence="1" id="KW-1133">Transmembrane helix</keyword>
<dbReference type="RefSeq" id="WP_156593211.1">
    <property type="nucleotide sequence ID" value="NZ_WPHU01000020.1"/>
</dbReference>
<keyword evidence="1" id="KW-0472">Membrane</keyword>
<dbReference type="AlphaFoldDB" id="A0A7K1RN42"/>
<reference evidence="2 3" key="1">
    <citation type="submission" date="2019-12" db="EMBL/GenBank/DDBJ databases">
        <title>Whole-genome sequencing of Allorhizobium vitis.</title>
        <authorList>
            <person name="Gan H.M."/>
            <person name="Szegedi E."/>
            <person name="Burr T."/>
            <person name="Savka M.A."/>
        </authorList>
    </citation>
    <scope>NUCLEOTIDE SEQUENCE [LARGE SCALE GENOMIC DNA]</scope>
    <source>
        <strain evidence="2 3">CG415</strain>
    </source>
</reference>
<evidence type="ECO:0000313" key="2">
    <source>
        <dbReference type="EMBL" id="MVA59444.1"/>
    </source>
</evidence>
<name>A0A7K1RN42_AGRVI</name>
<dbReference type="Proteomes" id="UP000440716">
    <property type="component" value="Unassembled WGS sequence"/>
</dbReference>
<keyword evidence="1" id="KW-0812">Transmembrane</keyword>
<protein>
    <submittedName>
        <fullName evidence="2">Uncharacterized protein</fullName>
    </submittedName>
</protein>
<feature type="transmembrane region" description="Helical" evidence="1">
    <location>
        <begin position="98"/>
        <end position="117"/>
    </location>
</feature>
<proteinExistence type="predicted"/>
<comment type="caution">
    <text evidence="2">The sequence shown here is derived from an EMBL/GenBank/DDBJ whole genome shotgun (WGS) entry which is preliminary data.</text>
</comment>
<evidence type="ECO:0000256" key="1">
    <source>
        <dbReference type="SAM" id="Phobius"/>
    </source>
</evidence>
<dbReference type="EMBL" id="WPHU01000020">
    <property type="protein sequence ID" value="MVA59444.1"/>
    <property type="molecule type" value="Genomic_DNA"/>
</dbReference>
<gene>
    <name evidence="2" type="ORF">GOZ88_25480</name>
</gene>